<keyword evidence="1" id="KW-1133">Transmembrane helix</keyword>
<dbReference type="InterPro" id="IPR018702">
    <property type="entry name" value="DUF2207"/>
</dbReference>
<evidence type="ECO:0000313" key="3">
    <source>
        <dbReference type="EMBL" id="GAI05521.1"/>
    </source>
</evidence>
<evidence type="ECO:0000259" key="2">
    <source>
        <dbReference type="Pfam" id="PF09972"/>
    </source>
</evidence>
<comment type="caution">
    <text evidence="3">The sequence shown here is derived from an EMBL/GenBank/DDBJ whole genome shotgun (WGS) entry which is preliminary data.</text>
</comment>
<evidence type="ECO:0000256" key="1">
    <source>
        <dbReference type="SAM" id="Phobius"/>
    </source>
</evidence>
<accession>X1LI81</accession>
<dbReference type="Pfam" id="PF09972">
    <property type="entry name" value="DUF2207"/>
    <property type="match status" value="1"/>
</dbReference>
<protein>
    <recommendedName>
        <fullName evidence="2">DUF2207 domain-containing protein</fullName>
    </recommendedName>
</protein>
<dbReference type="EMBL" id="BARV01003331">
    <property type="protein sequence ID" value="GAI05521.1"/>
    <property type="molecule type" value="Genomic_DNA"/>
</dbReference>
<dbReference type="AlphaFoldDB" id="X1LI81"/>
<feature type="domain" description="DUF2207" evidence="2">
    <location>
        <begin position="31"/>
        <end position="173"/>
    </location>
</feature>
<proteinExistence type="predicted"/>
<reference evidence="3" key="1">
    <citation type="journal article" date="2014" name="Front. Microbiol.">
        <title>High frequency of phylogenetically diverse reductive dehalogenase-homologous genes in deep subseafloor sedimentary metagenomes.</title>
        <authorList>
            <person name="Kawai M."/>
            <person name="Futagami T."/>
            <person name="Toyoda A."/>
            <person name="Takaki Y."/>
            <person name="Nishi S."/>
            <person name="Hori S."/>
            <person name="Arai W."/>
            <person name="Tsubouchi T."/>
            <person name="Morono Y."/>
            <person name="Uchiyama I."/>
            <person name="Ito T."/>
            <person name="Fujiyama A."/>
            <person name="Inagaki F."/>
            <person name="Takami H."/>
        </authorList>
    </citation>
    <scope>NUCLEOTIDE SEQUENCE</scope>
    <source>
        <strain evidence="3">Expedition CK06-06</strain>
    </source>
</reference>
<gene>
    <name evidence="3" type="ORF">S06H3_08027</name>
</gene>
<sequence>MRRKKIKLILAFLVSATILFTFSSALAQNEKINKFNVEITINSDSSIMVTEKIAYDFGTQNRRGIYRDIPYRYETEKGIYKLDFRVQNVVDETGSKYRYETSTKGDYISIKIGVPNVYVTGENIYIITYEVGGALNYFDEHDELYWNATGNEWSVNIYNASVKISLPQNVKSEAIFSVTIIELSLFIVISTLNLFIFSF</sequence>
<name>X1LI81_9ZZZZ</name>
<organism evidence="3">
    <name type="scientific">marine sediment metagenome</name>
    <dbReference type="NCBI Taxonomy" id="412755"/>
    <lineage>
        <taxon>unclassified sequences</taxon>
        <taxon>metagenomes</taxon>
        <taxon>ecological metagenomes</taxon>
    </lineage>
</organism>
<feature type="transmembrane region" description="Helical" evidence="1">
    <location>
        <begin position="174"/>
        <end position="197"/>
    </location>
</feature>
<keyword evidence="1" id="KW-0812">Transmembrane</keyword>
<keyword evidence="1" id="KW-0472">Membrane</keyword>